<dbReference type="AlphaFoldDB" id="A0A368PPL4"/>
<keyword evidence="5" id="KW-0472">Membrane</keyword>
<evidence type="ECO:0000256" key="1">
    <source>
        <dbReference type="ARBA" id="ARBA00023015"/>
    </source>
</evidence>
<feature type="transmembrane region" description="Helical" evidence="5">
    <location>
        <begin position="218"/>
        <end position="239"/>
    </location>
</feature>
<proteinExistence type="predicted"/>
<dbReference type="PANTHER" id="PTHR31314">
    <property type="entry name" value="MYB FAMILY TRANSCRIPTION FACTOR PHL7-LIKE"/>
    <property type="match status" value="1"/>
</dbReference>
<dbReference type="InterPro" id="IPR006447">
    <property type="entry name" value="Myb_dom_plants"/>
</dbReference>
<dbReference type="GO" id="GO:0003677">
    <property type="term" value="F:DNA binding"/>
    <property type="evidence" value="ECO:0007669"/>
    <property type="project" value="UniProtKB-KW"/>
</dbReference>
<dbReference type="SUPFAM" id="SSF46689">
    <property type="entry name" value="Homeodomain-like"/>
    <property type="match status" value="1"/>
</dbReference>
<dbReference type="EMBL" id="CM003528">
    <property type="protein sequence ID" value="RCV07726.1"/>
    <property type="molecule type" value="Genomic_DNA"/>
</dbReference>
<evidence type="ECO:0000256" key="5">
    <source>
        <dbReference type="SAM" id="Phobius"/>
    </source>
</evidence>
<keyword evidence="1" id="KW-0805">Transcription regulation</keyword>
<gene>
    <name evidence="7" type="ORF">SETIT_1G268700v2</name>
</gene>
<evidence type="ECO:0000256" key="3">
    <source>
        <dbReference type="ARBA" id="ARBA00023163"/>
    </source>
</evidence>
<dbReference type="InterPro" id="IPR017930">
    <property type="entry name" value="Myb_dom"/>
</dbReference>
<keyword evidence="5" id="KW-1133">Transmembrane helix</keyword>
<evidence type="ECO:0000259" key="6">
    <source>
        <dbReference type="PROSITE" id="PS51294"/>
    </source>
</evidence>
<dbReference type="InterPro" id="IPR001005">
    <property type="entry name" value="SANT/Myb"/>
</dbReference>
<name>A0A368PPL4_SETIT</name>
<dbReference type="Pfam" id="PF00249">
    <property type="entry name" value="Myb_DNA-binding"/>
    <property type="match status" value="1"/>
</dbReference>
<organism evidence="7">
    <name type="scientific">Setaria italica</name>
    <name type="common">Foxtail millet</name>
    <name type="synonym">Panicum italicum</name>
    <dbReference type="NCBI Taxonomy" id="4555"/>
    <lineage>
        <taxon>Eukaryota</taxon>
        <taxon>Viridiplantae</taxon>
        <taxon>Streptophyta</taxon>
        <taxon>Embryophyta</taxon>
        <taxon>Tracheophyta</taxon>
        <taxon>Spermatophyta</taxon>
        <taxon>Magnoliopsida</taxon>
        <taxon>Liliopsida</taxon>
        <taxon>Poales</taxon>
        <taxon>Poaceae</taxon>
        <taxon>PACMAD clade</taxon>
        <taxon>Panicoideae</taxon>
        <taxon>Panicodae</taxon>
        <taxon>Paniceae</taxon>
        <taxon>Cenchrinae</taxon>
        <taxon>Setaria</taxon>
    </lineage>
</organism>
<protein>
    <recommendedName>
        <fullName evidence="6">HTH myb-type domain-containing protein</fullName>
    </recommendedName>
</protein>
<dbReference type="InterPro" id="IPR046955">
    <property type="entry name" value="PHR1-like"/>
</dbReference>
<dbReference type="FunFam" id="1.10.10.60:FF:000002">
    <property type="entry name" value="Myb family transcription factor"/>
    <property type="match status" value="1"/>
</dbReference>
<accession>A0A368PPL4</accession>
<feature type="domain" description="HTH myb-type" evidence="6">
    <location>
        <begin position="15"/>
        <end position="75"/>
    </location>
</feature>
<keyword evidence="4" id="KW-0539">Nucleus</keyword>
<reference evidence="7" key="1">
    <citation type="journal article" date="2012" name="Nat. Biotechnol.">
        <title>Reference genome sequence of the model plant Setaria.</title>
        <authorList>
            <person name="Bennetzen J.L."/>
            <person name="Schmutz J."/>
            <person name="Wang H."/>
            <person name="Percifield R."/>
            <person name="Hawkins J."/>
            <person name="Pontaroli A.C."/>
            <person name="Estep M."/>
            <person name="Feng L."/>
            <person name="Vaughn J.N."/>
            <person name="Grimwood J."/>
            <person name="Jenkins J."/>
            <person name="Barry K."/>
            <person name="Lindquist E."/>
            <person name="Hellsten U."/>
            <person name="Deshpande S."/>
            <person name="Wang X."/>
            <person name="Wu X."/>
            <person name="Mitros T."/>
            <person name="Triplett J."/>
            <person name="Yang X."/>
            <person name="Ye C.Y."/>
            <person name="Mauro-Herrera M."/>
            <person name="Wang L."/>
            <person name="Li P."/>
            <person name="Sharma M."/>
            <person name="Sharma R."/>
            <person name="Ronald P.C."/>
            <person name="Panaud O."/>
            <person name="Kellogg E.A."/>
            <person name="Brutnell T.P."/>
            <person name="Doust A.N."/>
            <person name="Tuskan G.A."/>
            <person name="Rokhsar D."/>
            <person name="Devos K.M."/>
        </authorList>
    </citation>
    <scope>NUCLEOTIDE SEQUENCE [LARGE SCALE GENOMIC DNA]</scope>
    <source>
        <strain evidence="7">Yugu1</strain>
    </source>
</reference>
<reference evidence="7" key="2">
    <citation type="submission" date="2015-07" db="EMBL/GenBank/DDBJ databases">
        <authorList>
            <person name="Noorani M."/>
        </authorList>
    </citation>
    <scope>NUCLEOTIDE SEQUENCE</scope>
    <source>
        <strain evidence="7">Yugu1</strain>
    </source>
</reference>
<keyword evidence="3" id="KW-0804">Transcription</keyword>
<evidence type="ECO:0000256" key="4">
    <source>
        <dbReference type="ARBA" id="ARBA00023242"/>
    </source>
</evidence>
<dbReference type="InterPro" id="IPR009057">
    <property type="entry name" value="Homeodomain-like_sf"/>
</dbReference>
<dbReference type="Gene3D" id="1.10.10.60">
    <property type="entry name" value="Homeodomain-like"/>
    <property type="match status" value="1"/>
</dbReference>
<dbReference type="OrthoDB" id="551907at2759"/>
<dbReference type="PROSITE" id="PS51294">
    <property type="entry name" value="HTH_MYB"/>
    <property type="match status" value="1"/>
</dbReference>
<keyword evidence="2" id="KW-0238">DNA-binding</keyword>
<dbReference type="PANTHER" id="PTHR31314:SF64">
    <property type="entry name" value="OS02G0672300 PROTEIN"/>
    <property type="match status" value="1"/>
</dbReference>
<evidence type="ECO:0000313" key="7">
    <source>
        <dbReference type="EMBL" id="RCV07726.1"/>
    </source>
</evidence>
<dbReference type="NCBIfam" id="TIGR01557">
    <property type="entry name" value="myb_SHAQKYF"/>
    <property type="match status" value="1"/>
</dbReference>
<dbReference type="GO" id="GO:0003700">
    <property type="term" value="F:DNA-binding transcription factor activity"/>
    <property type="evidence" value="ECO:0007669"/>
    <property type="project" value="InterPro"/>
</dbReference>
<sequence>MGGAGGATTRRRYNRSTVPRLRWTSELHRSFVRAVDCLGGQDKATPKLILQLMDVRGLTIAHVKSHLQMYRSSGHDIRKTEMQPRLGHLKHSFTVDEGGPKEFICPPMKRAKAGAATVTHESMQGNSDMGAPGTRRCGDDYTQAVPVGCSRRITECLRWQWQRDAAAASTLQELGFWVRGTEPFKVRQVRKEELLKKKYSGKKECYQKKIPLSCLNCFSLALIFLFTCLASRLICMPLAL</sequence>
<keyword evidence="5" id="KW-0812">Transmembrane</keyword>
<evidence type="ECO:0000256" key="2">
    <source>
        <dbReference type="ARBA" id="ARBA00023125"/>
    </source>
</evidence>